<organism evidence="2 3">
    <name type="scientific">Labrys monachus</name>
    <dbReference type="NCBI Taxonomy" id="217067"/>
    <lineage>
        <taxon>Bacteria</taxon>
        <taxon>Pseudomonadati</taxon>
        <taxon>Pseudomonadota</taxon>
        <taxon>Alphaproteobacteria</taxon>
        <taxon>Hyphomicrobiales</taxon>
        <taxon>Xanthobacteraceae</taxon>
        <taxon>Labrys</taxon>
    </lineage>
</organism>
<feature type="region of interest" description="Disordered" evidence="1">
    <location>
        <begin position="229"/>
        <end position="302"/>
    </location>
</feature>
<protein>
    <submittedName>
        <fullName evidence="2">Uncharacterized protein</fullName>
    </submittedName>
</protein>
<comment type="caution">
    <text evidence="2">The sequence shown here is derived from an EMBL/GenBank/DDBJ whole genome shotgun (WGS) entry which is preliminary data.</text>
</comment>
<evidence type="ECO:0000313" key="3">
    <source>
        <dbReference type="Proteomes" id="UP001237448"/>
    </source>
</evidence>
<proteinExistence type="predicted"/>
<evidence type="ECO:0000313" key="2">
    <source>
        <dbReference type="EMBL" id="MDQ0390927.1"/>
    </source>
</evidence>
<keyword evidence="3" id="KW-1185">Reference proteome</keyword>
<evidence type="ECO:0000256" key="1">
    <source>
        <dbReference type="SAM" id="MobiDB-lite"/>
    </source>
</evidence>
<reference evidence="2 3" key="1">
    <citation type="submission" date="2023-07" db="EMBL/GenBank/DDBJ databases">
        <title>Genomic Encyclopedia of Type Strains, Phase IV (KMG-IV): sequencing the most valuable type-strain genomes for metagenomic binning, comparative biology and taxonomic classification.</title>
        <authorList>
            <person name="Goeker M."/>
        </authorList>
    </citation>
    <scope>NUCLEOTIDE SEQUENCE [LARGE SCALE GENOMIC DNA]</scope>
    <source>
        <strain evidence="2 3">DSM 5896</strain>
    </source>
</reference>
<feature type="compositionally biased region" description="Basic residues" evidence="1">
    <location>
        <begin position="282"/>
        <end position="302"/>
    </location>
</feature>
<dbReference type="Proteomes" id="UP001237448">
    <property type="component" value="Unassembled WGS sequence"/>
</dbReference>
<sequence length="302" mass="33272">MTQLSASFRGSQKCCLGFGRGNMAGRLEAAIVNQSPHRRVARPTAGVDSICANITEIPAFSRFGTPHFLWKCLGSRQGDEGLNVNADSSIVALELHKSRPSSGASRHPQHFRRKCEVPHGRRKIALLSAKLAHMGVDSRFQAIDPLGLVEVVELCHQANHSTDVNKTSTYLDIRPLPWPTLFRNEARRGQGSRYRPVPSTHSGRSRFACGAPAASRRLSVSSWLGNQDGAGAERDRCRPPHCSHGQCRDRRHPVAPGVRSPGRQVCTRGLMRNVPGSGRLRACPRSRARQERRRPLANRPKG</sequence>
<accession>A0ABU0F8J1</accession>
<name>A0ABU0F8J1_9HYPH</name>
<dbReference type="EMBL" id="JAUSVK010000001">
    <property type="protein sequence ID" value="MDQ0390927.1"/>
    <property type="molecule type" value="Genomic_DNA"/>
</dbReference>
<feature type="region of interest" description="Disordered" evidence="1">
    <location>
        <begin position="187"/>
        <end position="211"/>
    </location>
</feature>
<gene>
    <name evidence="2" type="ORF">J3R73_000719</name>
</gene>